<evidence type="ECO:0000313" key="4">
    <source>
        <dbReference type="Proteomes" id="UP000591131"/>
    </source>
</evidence>
<feature type="compositionally biased region" description="Basic and acidic residues" evidence="1">
    <location>
        <begin position="93"/>
        <end position="103"/>
    </location>
</feature>
<name>A0A7J6N2J3_PERCH</name>
<reference evidence="3 4" key="1">
    <citation type="submission" date="2020-04" db="EMBL/GenBank/DDBJ databases">
        <title>Perkinsus chesapeaki whole genome sequence.</title>
        <authorList>
            <person name="Bogema D.R."/>
        </authorList>
    </citation>
    <scope>NUCLEOTIDE SEQUENCE [LARGE SCALE GENOMIC DNA]</scope>
    <source>
        <strain evidence="3">ATCC PRA-425</strain>
    </source>
</reference>
<evidence type="ECO:0000313" key="3">
    <source>
        <dbReference type="EMBL" id="KAF4678128.1"/>
    </source>
</evidence>
<gene>
    <name evidence="3" type="ORF">FOL47_005407</name>
</gene>
<evidence type="ECO:0000256" key="1">
    <source>
        <dbReference type="SAM" id="MobiDB-lite"/>
    </source>
</evidence>
<feature type="chain" id="PRO_5029781267" evidence="2">
    <location>
        <begin position="18"/>
        <end position="192"/>
    </location>
</feature>
<evidence type="ECO:0000256" key="2">
    <source>
        <dbReference type="SAM" id="SignalP"/>
    </source>
</evidence>
<feature type="region of interest" description="Disordered" evidence="1">
    <location>
        <begin position="77"/>
        <end position="117"/>
    </location>
</feature>
<dbReference type="AlphaFoldDB" id="A0A7J6N2J3"/>
<protein>
    <submittedName>
        <fullName evidence="3">Uncharacterized protein</fullName>
    </submittedName>
</protein>
<comment type="caution">
    <text evidence="3">The sequence shown here is derived from an EMBL/GenBank/DDBJ whole genome shotgun (WGS) entry which is preliminary data.</text>
</comment>
<keyword evidence="4" id="KW-1185">Reference proteome</keyword>
<feature type="compositionally biased region" description="Polar residues" evidence="1">
    <location>
        <begin position="175"/>
        <end position="185"/>
    </location>
</feature>
<feature type="signal peptide" evidence="2">
    <location>
        <begin position="1"/>
        <end position="17"/>
    </location>
</feature>
<feature type="region of interest" description="Disordered" evidence="1">
    <location>
        <begin position="161"/>
        <end position="192"/>
    </location>
</feature>
<dbReference type="EMBL" id="JAAPAO010000003">
    <property type="protein sequence ID" value="KAF4678128.1"/>
    <property type="molecule type" value="Genomic_DNA"/>
</dbReference>
<sequence length="192" mass="20446">MMLNFFFLVLSVPKVIGMWFDSITVEPPITEPVEESTPGFWDSVTLEPLGEEPTELPSGGFFRWVTIDPPGLQVGEFPTDGPSPVSENPGESSRVENANETRHSATAPHGTRDSSTGFSSLERKLDALLVIGALLLLLTGGQLCMNLRTSQVCLPPCGAHEQAGSTNEFPEDCTGSPTSKEQAGSTGPEAVV</sequence>
<proteinExistence type="predicted"/>
<keyword evidence="2" id="KW-0732">Signal</keyword>
<organism evidence="3 4">
    <name type="scientific">Perkinsus chesapeaki</name>
    <name type="common">Clam parasite</name>
    <name type="synonym">Perkinsus andrewsi</name>
    <dbReference type="NCBI Taxonomy" id="330153"/>
    <lineage>
        <taxon>Eukaryota</taxon>
        <taxon>Sar</taxon>
        <taxon>Alveolata</taxon>
        <taxon>Perkinsozoa</taxon>
        <taxon>Perkinsea</taxon>
        <taxon>Perkinsida</taxon>
        <taxon>Perkinsidae</taxon>
        <taxon>Perkinsus</taxon>
    </lineage>
</organism>
<dbReference type="Proteomes" id="UP000591131">
    <property type="component" value="Unassembled WGS sequence"/>
</dbReference>
<accession>A0A7J6N2J3</accession>